<reference evidence="1" key="1">
    <citation type="journal article" date="2021" name="PeerJ">
        <title>Extensive microbial diversity within the chicken gut microbiome revealed by metagenomics and culture.</title>
        <authorList>
            <person name="Gilroy R."/>
            <person name="Ravi A."/>
            <person name="Getino M."/>
            <person name="Pursley I."/>
            <person name="Horton D.L."/>
            <person name="Alikhan N.F."/>
            <person name="Baker D."/>
            <person name="Gharbi K."/>
            <person name="Hall N."/>
            <person name="Watson M."/>
            <person name="Adriaenssens E.M."/>
            <person name="Foster-Nyarko E."/>
            <person name="Jarju S."/>
            <person name="Secka A."/>
            <person name="Antonio M."/>
            <person name="Oren A."/>
            <person name="Chaudhuri R.R."/>
            <person name="La Ragione R."/>
            <person name="Hildebrand F."/>
            <person name="Pallen M.J."/>
        </authorList>
    </citation>
    <scope>NUCLEOTIDE SEQUENCE</scope>
    <source>
        <strain evidence="1">23274</strain>
    </source>
</reference>
<proteinExistence type="predicted"/>
<dbReference type="EMBL" id="DXFT01000194">
    <property type="protein sequence ID" value="HIX04390.1"/>
    <property type="molecule type" value="Genomic_DNA"/>
</dbReference>
<dbReference type="AlphaFoldDB" id="A0A9D2ACZ5"/>
<comment type="caution">
    <text evidence="1">The sequence shown here is derived from an EMBL/GenBank/DDBJ whole genome shotgun (WGS) entry which is preliminary data.</text>
</comment>
<gene>
    <name evidence="1" type="ORF">H9863_09810</name>
</gene>
<sequence length="94" mass="11032">MHTMNLNAELFRELSYIADDERCLREVLAYVKQVVASRERRRQEGSAVAEEGEAYRPLTKAEVLEDIGQAFREAKLYREGKLDLKTWEEVRDEL</sequence>
<evidence type="ECO:0000313" key="2">
    <source>
        <dbReference type="Proteomes" id="UP000824202"/>
    </source>
</evidence>
<name>A0A9D2ACZ5_9BACT</name>
<dbReference type="Proteomes" id="UP000824202">
    <property type="component" value="Unassembled WGS sequence"/>
</dbReference>
<protein>
    <submittedName>
        <fullName evidence="1">Uncharacterized protein</fullName>
    </submittedName>
</protein>
<reference evidence="1" key="2">
    <citation type="submission" date="2021-04" db="EMBL/GenBank/DDBJ databases">
        <authorList>
            <person name="Gilroy R."/>
        </authorList>
    </citation>
    <scope>NUCLEOTIDE SEQUENCE</scope>
    <source>
        <strain evidence="1">23274</strain>
    </source>
</reference>
<accession>A0A9D2ACZ5</accession>
<organism evidence="1 2">
    <name type="scientific">Candidatus Odoribacter faecigallinarum</name>
    <dbReference type="NCBI Taxonomy" id="2838706"/>
    <lineage>
        <taxon>Bacteria</taxon>
        <taxon>Pseudomonadati</taxon>
        <taxon>Bacteroidota</taxon>
        <taxon>Bacteroidia</taxon>
        <taxon>Bacteroidales</taxon>
        <taxon>Odoribacteraceae</taxon>
        <taxon>Odoribacter</taxon>
    </lineage>
</organism>
<evidence type="ECO:0000313" key="1">
    <source>
        <dbReference type="EMBL" id="HIX04390.1"/>
    </source>
</evidence>